<dbReference type="EC" id="3.1.1.-" evidence="5"/>
<evidence type="ECO:0000313" key="8">
    <source>
        <dbReference type="Proteomes" id="UP000759131"/>
    </source>
</evidence>
<accession>A0A7R9L8U5</accession>
<reference evidence="7" key="1">
    <citation type="submission" date="2020-11" db="EMBL/GenBank/DDBJ databases">
        <authorList>
            <person name="Tran Van P."/>
        </authorList>
    </citation>
    <scope>NUCLEOTIDE SEQUENCE</scope>
</reference>
<organism evidence="7">
    <name type="scientific">Medioppia subpectinata</name>
    <dbReference type="NCBI Taxonomy" id="1979941"/>
    <lineage>
        <taxon>Eukaryota</taxon>
        <taxon>Metazoa</taxon>
        <taxon>Ecdysozoa</taxon>
        <taxon>Arthropoda</taxon>
        <taxon>Chelicerata</taxon>
        <taxon>Arachnida</taxon>
        <taxon>Acari</taxon>
        <taxon>Acariformes</taxon>
        <taxon>Sarcoptiformes</taxon>
        <taxon>Oribatida</taxon>
        <taxon>Brachypylina</taxon>
        <taxon>Oppioidea</taxon>
        <taxon>Oppiidae</taxon>
        <taxon>Medioppia</taxon>
    </lineage>
</organism>
<dbReference type="GO" id="GO:0003990">
    <property type="term" value="F:acetylcholinesterase activity"/>
    <property type="evidence" value="ECO:0007669"/>
    <property type="project" value="TreeGrafter"/>
</dbReference>
<dbReference type="GO" id="GO:0006581">
    <property type="term" value="P:acetylcholine catabolic process"/>
    <property type="evidence" value="ECO:0007669"/>
    <property type="project" value="TreeGrafter"/>
</dbReference>
<dbReference type="InterPro" id="IPR050654">
    <property type="entry name" value="AChE-related_enzymes"/>
</dbReference>
<dbReference type="GO" id="GO:0005615">
    <property type="term" value="C:extracellular space"/>
    <property type="evidence" value="ECO:0007669"/>
    <property type="project" value="TreeGrafter"/>
</dbReference>
<name>A0A7R9L8U5_9ACAR</name>
<evidence type="ECO:0000256" key="3">
    <source>
        <dbReference type="ARBA" id="ARBA00022801"/>
    </source>
</evidence>
<dbReference type="InterPro" id="IPR029058">
    <property type="entry name" value="AB_hydrolase_fold"/>
</dbReference>
<dbReference type="InterPro" id="IPR019819">
    <property type="entry name" value="Carboxylesterase_B_CS"/>
</dbReference>
<dbReference type="SUPFAM" id="SSF53474">
    <property type="entry name" value="alpha/beta-Hydrolases"/>
    <property type="match status" value="1"/>
</dbReference>
<proteinExistence type="inferred from homology"/>
<keyword evidence="3 5" id="KW-0378">Hydrolase</keyword>
<evidence type="ECO:0000256" key="1">
    <source>
        <dbReference type="ARBA" id="ARBA00005964"/>
    </source>
</evidence>
<evidence type="ECO:0000256" key="5">
    <source>
        <dbReference type="RuleBase" id="RU361235"/>
    </source>
</evidence>
<protein>
    <recommendedName>
        <fullName evidence="5">Carboxylic ester hydrolase</fullName>
        <ecNumber evidence="5">3.1.1.-</ecNumber>
    </recommendedName>
</protein>
<dbReference type="GO" id="GO:0005886">
    <property type="term" value="C:plasma membrane"/>
    <property type="evidence" value="ECO:0007669"/>
    <property type="project" value="TreeGrafter"/>
</dbReference>
<feature type="non-terminal residue" evidence="7">
    <location>
        <position position="1"/>
    </location>
</feature>
<evidence type="ECO:0000256" key="2">
    <source>
        <dbReference type="ARBA" id="ARBA00022487"/>
    </source>
</evidence>
<dbReference type="EMBL" id="OC872559">
    <property type="protein sequence ID" value="CAD7635923.1"/>
    <property type="molecule type" value="Genomic_DNA"/>
</dbReference>
<dbReference type="PROSITE" id="PS00941">
    <property type="entry name" value="CARBOXYLESTERASE_B_2"/>
    <property type="match status" value="1"/>
</dbReference>
<dbReference type="GO" id="GO:0019695">
    <property type="term" value="P:choline metabolic process"/>
    <property type="evidence" value="ECO:0007669"/>
    <property type="project" value="TreeGrafter"/>
</dbReference>
<keyword evidence="8" id="KW-1185">Reference proteome</keyword>
<dbReference type="Gene3D" id="3.40.50.1820">
    <property type="entry name" value="alpha/beta hydrolase"/>
    <property type="match status" value="1"/>
</dbReference>
<feature type="domain" description="Carboxylesterase type B" evidence="6">
    <location>
        <begin position="19"/>
        <end position="534"/>
    </location>
</feature>
<dbReference type="Pfam" id="PF00135">
    <property type="entry name" value="COesterase"/>
    <property type="match status" value="1"/>
</dbReference>
<dbReference type="PANTHER" id="PTHR43918:SF4">
    <property type="entry name" value="CARBOXYLIC ESTER HYDROLASE"/>
    <property type="match status" value="1"/>
</dbReference>
<dbReference type="Proteomes" id="UP000759131">
    <property type="component" value="Unassembled WGS sequence"/>
</dbReference>
<comment type="similarity">
    <text evidence="1 5">Belongs to the type-B carboxylesterase/lipase family.</text>
</comment>
<dbReference type="EMBL" id="CAJPIZ010017984">
    <property type="protein sequence ID" value="CAG2116353.1"/>
    <property type="molecule type" value="Genomic_DNA"/>
</dbReference>
<keyword evidence="2" id="KW-0719">Serine esterase</keyword>
<sequence length="557" mass="61576">ISVCVSGVDVTHDKTGDTVSVRIDKGLINGRRESYEGRDLGVYLGVPYAQPPVGPLRFKKPVPVVDKWTEPLNAQHWPPACYHMKVHNEYVNSNMSEDCLYLNIWSPATNPSAPETLRPVMFWIHGGGMVLGSAVEKWYSGHVLSALGDVVVVTINYRLNIFGQLYTGEEGPAPGNQALWDQALALEWVSDNIKYFGGDPDMVTVFGESAGAISTAIHTLSPVSRHLFRRAIVMSGAPLNSRLLPDKRLLKSRWVAAAVKLGCDAGDSESTDRFTPQLIDCLLGQSADRLVTIQSMISADEVGLMSLIVDGQLLPDAPDVMLRNGDYKKGLNLMIGTNEDEGSFILPMIAPDRYDKWAPKPLAHNEFVTDFKQFLFGVTPGGLPVNADDIVKFYLNGLSGTDSVRKQVGVAIGDVVLGCPTILYGKAVHSGDPTARVYQYYYNTKSGDEKLLCSKWMGVCHFNDIYPVFGLPLIDEHKYVERERQVSRQMIDILSTFARTGSPPAQSGAQWEPYYSIDGQTIGPYYEFTNEPKVGTNFGLNLKHIECEVLWKKHLIK</sequence>
<dbReference type="InterPro" id="IPR019826">
    <property type="entry name" value="Carboxylesterase_B_AS"/>
</dbReference>
<gene>
    <name evidence="7" type="ORF">OSB1V03_LOCUS16313</name>
</gene>
<dbReference type="PANTHER" id="PTHR43918">
    <property type="entry name" value="ACETYLCHOLINESTERASE"/>
    <property type="match status" value="1"/>
</dbReference>
<evidence type="ECO:0000313" key="7">
    <source>
        <dbReference type="EMBL" id="CAD7635923.1"/>
    </source>
</evidence>
<keyword evidence="4" id="KW-0325">Glycoprotein</keyword>
<evidence type="ECO:0000259" key="6">
    <source>
        <dbReference type="Pfam" id="PF00135"/>
    </source>
</evidence>
<dbReference type="OrthoDB" id="6846267at2759"/>
<dbReference type="AlphaFoldDB" id="A0A7R9L8U5"/>
<evidence type="ECO:0000256" key="4">
    <source>
        <dbReference type="ARBA" id="ARBA00023180"/>
    </source>
</evidence>
<dbReference type="InterPro" id="IPR002018">
    <property type="entry name" value="CarbesteraseB"/>
</dbReference>
<dbReference type="PROSITE" id="PS00122">
    <property type="entry name" value="CARBOXYLESTERASE_B_1"/>
    <property type="match status" value="1"/>
</dbReference>